<feature type="transmembrane region" description="Helical" evidence="11">
    <location>
        <begin position="152"/>
        <end position="169"/>
    </location>
</feature>
<feature type="transmembrane region" description="Helical" evidence="11">
    <location>
        <begin position="28"/>
        <end position="47"/>
    </location>
</feature>
<dbReference type="GO" id="GO:0004222">
    <property type="term" value="F:metalloendopeptidase activity"/>
    <property type="evidence" value="ECO:0007669"/>
    <property type="project" value="InterPro"/>
</dbReference>
<dbReference type="GO" id="GO:0005789">
    <property type="term" value="C:endoplasmic reticulum membrane"/>
    <property type="evidence" value="ECO:0007669"/>
    <property type="project" value="UniProtKB-SubCell"/>
</dbReference>
<dbReference type="InterPro" id="IPR039731">
    <property type="entry name" value="Rce1"/>
</dbReference>
<keyword evidence="7 11" id="KW-1133">Transmembrane helix</keyword>
<name>A0A7J9GSU5_9ROSI</name>
<dbReference type="EMBL" id="JABFAD010000006">
    <property type="protein sequence ID" value="MBA0800661.1"/>
    <property type="molecule type" value="Genomic_DNA"/>
</dbReference>
<organism evidence="13 14">
    <name type="scientific">Gossypium harknessii</name>
    <dbReference type="NCBI Taxonomy" id="34285"/>
    <lineage>
        <taxon>Eukaryota</taxon>
        <taxon>Viridiplantae</taxon>
        <taxon>Streptophyta</taxon>
        <taxon>Embryophyta</taxon>
        <taxon>Tracheophyta</taxon>
        <taxon>Spermatophyta</taxon>
        <taxon>Magnoliopsida</taxon>
        <taxon>eudicotyledons</taxon>
        <taxon>Gunneridae</taxon>
        <taxon>Pentapetalae</taxon>
        <taxon>rosids</taxon>
        <taxon>malvids</taxon>
        <taxon>Malvales</taxon>
        <taxon>Malvaceae</taxon>
        <taxon>Malvoideae</taxon>
        <taxon>Gossypium</taxon>
    </lineage>
</organism>
<sequence length="176" mass="19716">MVCSLRVHVRFNSRFPEHQPQHPIHNHVLNNVCLFSTLFTFGMYLIVASETNVTQCSSDLTVESGIGFYKCSILAEFSCVHLNHMMEIYSHHNYSLLKASMVVGLQLDYTAVFGSYSSFLFVRTGNLVAPLIAHAFCNYMGLPVLLIPRKGLVSVAFVAGMLSFAWLLLPLTRPDL</sequence>
<evidence type="ECO:0000256" key="6">
    <source>
        <dbReference type="ARBA" id="ARBA00022824"/>
    </source>
</evidence>
<evidence type="ECO:0000256" key="8">
    <source>
        <dbReference type="ARBA" id="ARBA00023136"/>
    </source>
</evidence>
<keyword evidence="3" id="KW-0645">Protease</keyword>
<gene>
    <name evidence="13" type="ORF">Gohar_011082</name>
</gene>
<dbReference type="AlphaFoldDB" id="A0A7J9GSU5"/>
<comment type="caution">
    <text evidence="13">The sequence shown here is derived from an EMBL/GenBank/DDBJ whole genome shotgun (WGS) entry which is preliminary data.</text>
</comment>
<keyword evidence="6" id="KW-0256">Endoplasmic reticulum</keyword>
<evidence type="ECO:0000256" key="11">
    <source>
        <dbReference type="SAM" id="Phobius"/>
    </source>
</evidence>
<feature type="domain" description="CAAX prenyl protease 2/Lysostaphin resistance protein A-like" evidence="12">
    <location>
        <begin position="77"/>
        <end position="140"/>
    </location>
</feature>
<comment type="catalytic activity">
    <reaction evidence="9">
        <text>Hydrolyzes the peptide bond -P2-(S-farnesyl or geranylgeranyl)C-P1'-P2'-P3'-COOH where P1' and P2' are amino acids with aliphatic sidechains and P3' is any C-terminal residue.</text>
        <dbReference type="EC" id="3.4.26.1"/>
    </reaction>
</comment>
<dbReference type="EC" id="3.4.26.1" evidence="10"/>
<keyword evidence="4 11" id="KW-0812">Transmembrane</keyword>
<dbReference type="InterPro" id="IPR003675">
    <property type="entry name" value="Rce1/LyrA-like_dom"/>
</dbReference>
<dbReference type="OrthoDB" id="271604at2759"/>
<evidence type="ECO:0000256" key="10">
    <source>
        <dbReference type="ARBA" id="ARBA00049729"/>
    </source>
</evidence>
<evidence type="ECO:0000313" key="14">
    <source>
        <dbReference type="Proteomes" id="UP000593560"/>
    </source>
</evidence>
<keyword evidence="5" id="KW-0378">Hydrolase</keyword>
<dbReference type="PANTHER" id="PTHR13046:SF0">
    <property type="entry name" value="CAAX PRENYL PROTEASE 2"/>
    <property type="match status" value="1"/>
</dbReference>
<dbReference type="Pfam" id="PF02517">
    <property type="entry name" value="Rce1-like"/>
    <property type="match status" value="1"/>
</dbReference>
<keyword evidence="14" id="KW-1185">Reference proteome</keyword>
<evidence type="ECO:0000256" key="9">
    <source>
        <dbReference type="ARBA" id="ARBA00047280"/>
    </source>
</evidence>
<reference evidence="13 14" key="1">
    <citation type="journal article" date="2019" name="Genome Biol. Evol.">
        <title>Insights into the evolution of the New World diploid cottons (Gossypium, subgenus Houzingenia) based on genome sequencing.</title>
        <authorList>
            <person name="Grover C.E."/>
            <person name="Arick M.A. 2nd"/>
            <person name="Thrash A."/>
            <person name="Conover J.L."/>
            <person name="Sanders W.S."/>
            <person name="Peterson D.G."/>
            <person name="Frelichowski J.E."/>
            <person name="Scheffler J.A."/>
            <person name="Scheffler B.E."/>
            <person name="Wendel J.F."/>
        </authorList>
    </citation>
    <scope>NUCLEOTIDE SEQUENCE [LARGE SCALE GENOMIC DNA]</scope>
    <source>
        <strain evidence="13">0</strain>
        <tissue evidence="13">Leaf</tissue>
    </source>
</reference>
<evidence type="ECO:0000256" key="1">
    <source>
        <dbReference type="ARBA" id="ARBA00004477"/>
    </source>
</evidence>
<feature type="transmembrane region" description="Helical" evidence="11">
    <location>
        <begin position="127"/>
        <end position="147"/>
    </location>
</feature>
<dbReference type="PANTHER" id="PTHR13046">
    <property type="entry name" value="PROTEASE U48 CAAX PRENYL PROTEASE RCE1"/>
    <property type="match status" value="1"/>
</dbReference>
<evidence type="ECO:0000256" key="7">
    <source>
        <dbReference type="ARBA" id="ARBA00022989"/>
    </source>
</evidence>
<comment type="subcellular location">
    <subcellularLocation>
        <location evidence="1">Endoplasmic reticulum membrane</location>
        <topology evidence="1">Multi-pass membrane protein</topology>
    </subcellularLocation>
</comment>
<protein>
    <recommendedName>
        <fullName evidence="10">intramembrane prenyl-peptidase Rce1</fullName>
        <ecNumber evidence="10">3.4.26.1</ecNumber>
    </recommendedName>
</protein>
<evidence type="ECO:0000259" key="12">
    <source>
        <dbReference type="Pfam" id="PF02517"/>
    </source>
</evidence>
<accession>A0A7J9GSU5</accession>
<comment type="similarity">
    <text evidence="2">Belongs to the peptidase U48 family.</text>
</comment>
<dbReference type="Proteomes" id="UP000593560">
    <property type="component" value="Unassembled WGS sequence"/>
</dbReference>
<evidence type="ECO:0000313" key="13">
    <source>
        <dbReference type="EMBL" id="MBA0800661.1"/>
    </source>
</evidence>
<evidence type="ECO:0000256" key="5">
    <source>
        <dbReference type="ARBA" id="ARBA00022801"/>
    </source>
</evidence>
<proteinExistence type="inferred from homology"/>
<keyword evidence="8 11" id="KW-0472">Membrane</keyword>
<evidence type="ECO:0000256" key="4">
    <source>
        <dbReference type="ARBA" id="ARBA00022692"/>
    </source>
</evidence>
<evidence type="ECO:0000256" key="2">
    <source>
        <dbReference type="ARBA" id="ARBA00006897"/>
    </source>
</evidence>
<evidence type="ECO:0000256" key="3">
    <source>
        <dbReference type="ARBA" id="ARBA00022670"/>
    </source>
</evidence>
<dbReference type="GO" id="GO:0071586">
    <property type="term" value="P:CAAX-box protein processing"/>
    <property type="evidence" value="ECO:0007669"/>
    <property type="project" value="InterPro"/>
</dbReference>